<name>A0A7C8ITB8_9PEZI</name>
<proteinExistence type="predicted"/>
<feature type="region of interest" description="Disordered" evidence="1">
    <location>
        <begin position="630"/>
        <end position="665"/>
    </location>
</feature>
<dbReference type="Pfam" id="PF22942">
    <property type="entry name" value="DUF7025"/>
    <property type="match status" value="1"/>
</dbReference>
<dbReference type="CDD" id="cd19481">
    <property type="entry name" value="RecA-like_protease"/>
    <property type="match status" value="1"/>
</dbReference>
<dbReference type="PANTHER" id="PTHR46411">
    <property type="entry name" value="FAMILY ATPASE, PUTATIVE-RELATED"/>
    <property type="match status" value="1"/>
</dbReference>
<dbReference type="Gene3D" id="3.40.50.300">
    <property type="entry name" value="P-loop containing nucleotide triphosphate hydrolases"/>
    <property type="match status" value="1"/>
</dbReference>
<protein>
    <recommendedName>
        <fullName evidence="2">AAA+ ATPase domain-containing protein</fullName>
    </recommendedName>
</protein>
<sequence length="665" mass="75790">MPHQSEVPVSNSTSSQFGSRCEFKTYHTVPNKEGRLRVKPIVDPFEHEARGYEDNKYALVIKREFTLEDQSAPKSVTLKINSPQLLKAFRDVVGSYPSVPSDFKSPFEISNPFQMLVHYWEELDDYRKETNDNEARMHLNLLFQFMDNEIGSERTKILNMIGKGQITYLTAWVIFRPGDILFTTVMGQGWLLRCAKTVYEENATIGPYFEVHCTYTDHNGKDAGVAASMTSLIQKQHFGADNPANIMELPIFPRKYIHNDSFEAEYEKRGEAFLKFRGCSTQSYDGLAEYLKDPPSSFWDYKMAGARPIWLPYTETGRVVIDKATFQQDHASKTPGIIRADPEPMFCPPFVIGYSLAKKEWCRFLVTNLSPVKWKDDAWDKLILEEEQKLVLQALVTSHSYPENARDQPEQKGKGLVVLLHGSPGSGKTLSAESSAELTHKALISTSMASLDTEQLTFVFERNLRRLLQYATLWKAIVLLDEADVFLEMREEKAGNAERNALVAVFLRELEYFSGIIFLTTNRVGTFDWAMKSRIHLALGFSQPDASIQRQMWTQALGTLPREDLGIENIGHAANVLAKRNLNGREIYNALNTARTIATFERKTLLLEHLEKVLKVRDSFDKKLRQERTKLKQSFSEHAPAGHQLVRTGSILTEEPEQPDEYGSD</sequence>
<dbReference type="Proteomes" id="UP000481858">
    <property type="component" value="Unassembled WGS sequence"/>
</dbReference>
<dbReference type="OrthoDB" id="10042665at2759"/>
<evidence type="ECO:0000256" key="1">
    <source>
        <dbReference type="SAM" id="MobiDB-lite"/>
    </source>
</evidence>
<accession>A0A7C8ITB8</accession>
<dbReference type="InterPro" id="IPR003959">
    <property type="entry name" value="ATPase_AAA_core"/>
</dbReference>
<keyword evidence="4" id="KW-1185">Reference proteome</keyword>
<dbReference type="PANTHER" id="PTHR46411:SF3">
    <property type="entry name" value="AAA+ ATPASE DOMAIN-CONTAINING PROTEIN"/>
    <property type="match status" value="1"/>
</dbReference>
<dbReference type="InterPro" id="IPR027417">
    <property type="entry name" value="P-loop_NTPase"/>
</dbReference>
<dbReference type="GO" id="GO:0016887">
    <property type="term" value="F:ATP hydrolysis activity"/>
    <property type="evidence" value="ECO:0007669"/>
    <property type="project" value="InterPro"/>
</dbReference>
<evidence type="ECO:0000313" key="4">
    <source>
        <dbReference type="Proteomes" id="UP000481858"/>
    </source>
</evidence>
<dbReference type="InParanoid" id="A0A7C8ITB8"/>
<comment type="caution">
    <text evidence="3">The sequence shown here is derived from an EMBL/GenBank/DDBJ whole genome shotgun (WGS) entry which is preliminary data.</text>
</comment>
<feature type="compositionally biased region" description="Acidic residues" evidence="1">
    <location>
        <begin position="654"/>
        <end position="665"/>
    </location>
</feature>
<organism evidence="3 4">
    <name type="scientific">Xylaria multiplex</name>
    <dbReference type="NCBI Taxonomy" id="323545"/>
    <lineage>
        <taxon>Eukaryota</taxon>
        <taxon>Fungi</taxon>
        <taxon>Dikarya</taxon>
        <taxon>Ascomycota</taxon>
        <taxon>Pezizomycotina</taxon>
        <taxon>Sordariomycetes</taxon>
        <taxon>Xylariomycetidae</taxon>
        <taxon>Xylariales</taxon>
        <taxon>Xylariaceae</taxon>
        <taxon>Xylaria</taxon>
    </lineage>
</organism>
<dbReference type="SMART" id="SM00382">
    <property type="entry name" value="AAA"/>
    <property type="match status" value="1"/>
</dbReference>
<feature type="domain" description="AAA+ ATPase" evidence="2">
    <location>
        <begin position="414"/>
        <end position="545"/>
    </location>
</feature>
<dbReference type="SUPFAM" id="SSF52540">
    <property type="entry name" value="P-loop containing nucleoside triphosphate hydrolases"/>
    <property type="match status" value="1"/>
</dbReference>
<dbReference type="EMBL" id="WUBL01000100">
    <property type="protein sequence ID" value="KAF2965982.1"/>
    <property type="molecule type" value="Genomic_DNA"/>
</dbReference>
<evidence type="ECO:0000313" key="3">
    <source>
        <dbReference type="EMBL" id="KAF2965982.1"/>
    </source>
</evidence>
<dbReference type="GO" id="GO:0005524">
    <property type="term" value="F:ATP binding"/>
    <property type="evidence" value="ECO:0007669"/>
    <property type="project" value="InterPro"/>
</dbReference>
<dbReference type="Pfam" id="PF00004">
    <property type="entry name" value="AAA"/>
    <property type="match status" value="1"/>
</dbReference>
<dbReference type="InterPro" id="IPR003593">
    <property type="entry name" value="AAA+_ATPase"/>
</dbReference>
<dbReference type="AlphaFoldDB" id="A0A7C8ITB8"/>
<gene>
    <name evidence="3" type="ORF">GQX73_g7593</name>
</gene>
<reference evidence="3 4" key="1">
    <citation type="submission" date="2019-12" db="EMBL/GenBank/DDBJ databases">
        <title>Draft genome sequence of the ascomycete Xylaria multiplex DSM 110363.</title>
        <authorList>
            <person name="Buettner E."/>
            <person name="Kellner H."/>
        </authorList>
    </citation>
    <scope>NUCLEOTIDE SEQUENCE [LARGE SCALE GENOMIC DNA]</scope>
    <source>
        <strain evidence="3 4">DSM 110363</strain>
    </source>
</reference>
<evidence type="ECO:0000259" key="2">
    <source>
        <dbReference type="SMART" id="SM00382"/>
    </source>
</evidence>
<dbReference type="InterPro" id="IPR054289">
    <property type="entry name" value="DUF7025"/>
</dbReference>